<dbReference type="Proteomes" id="UP000571582">
    <property type="component" value="Unassembled WGS sequence"/>
</dbReference>
<feature type="domain" description="RRM" evidence="15">
    <location>
        <begin position="190"/>
        <end position="274"/>
    </location>
</feature>
<dbReference type="CDD" id="cd12755">
    <property type="entry name" value="RRM2_RBM5"/>
    <property type="match status" value="1"/>
</dbReference>
<dbReference type="Pfam" id="PF01585">
    <property type="entry name" value="G-patch"/>
    <property type="match status" value="1"/>
</dbReference>
<dbReference type="PROSITE" id="PS01358">
    <property type="entry name" value="ZF_RANBP2_1"/>
    <property type="match status" value="1"/>
</dbReference>
<evidence type="ECO:0000259" key="17">
    <source>
        <dbReference type="PROSITE" id="PS50174"/>
    </source>
</evidence>
<dbReference type="CDD" id="cd16168">
    <property type="entry name" value="OCRE_RBM5"/>
    <property type="match status" value="1"/>
</dbReference>
<dbReference type="SMART" id="SM00547">
    <property type="entry name" value="ZnF_RBZ"/>
    <property type="match status" value="1"/>
</dbReference>
<organism evidence="19 20">
    <name type="scientific">Alaudala cheleensis</name>
    <name type="common">Asian short-toed lark</name>
    <dbReference type="NCBI Taxonomy" id="670337"/>
    <lineage>
        <taxon>Eukaryota</taxon>
        <taxon>Metazoa</taxon>
        <taxon>Chordata</taxon>
        <taxon>Craniata</taxon>
        <taxon>Vertebrata</taxon>
        <taxon>Euteleostomi</taxon>
        <taxon>Archelosauria</taxon>
        <taxon>Archosauria</taxon>
        <taxon>Dinosauria</taxon>
        <taxon>Saurischia</taxon>
        <taxon>Theropoda</taxon>
        <taxon>Coelurosauria</taxon>
        <taxon>Aves</taxon>
        <taxon>Neognathae</taxon>
        <taxon>Neoaves</taxon>
        <taxon>Telluraves</taxon>
        <taxon>Australaves</taxon>
        <taxon>Passeriformes</taxon>
        <taxon>Sylvioidea</taxon>
        <taxon>Alaudidae</taxon>
        <taxon>Alaudala</taxon>
    </lineage>
</organism>
<dbReference type="InterPro" id="IPR034993">
    <property type="entry name" value="RBM5_RRM2"/>
</dbReference>
<dbReference type="GO" id="GO:0008270">
    <property type="term" value="F:zinc ion binding"/>
    <property type="evidence" value="ECO:0007669"/>
    <property type="project" value="UniProtKB-KW"/>
</dbReference>
<dbReference type="InterPro" id="IPR036443">
    <property type="entry name" value="Znf_RanBP2_sf"/>
</dbReference>
<dbReference type="InterPro" id="IPR012677">
    <property type="entry name" value="Nucleotide-bd_a/b_plait_sf"/>
</dbReference>
<proteinExistence type="inferred from homology"/>
<evidence type="ECO:0000259" key="16">
    <source>
        <dbReference type="PROSITE" id="PS50157"/>
    </source>
</evidence>
<evidence type="ECO:0000313" key="19">
    <source>
        <dbReference type="EMBL" id="NXQ36111.1"/>
    </source>
</evidence>
<name>A0A7L2CDK6_9PASS</name>
<evidence type="ECO:0000256" key="2">
    <source>
        <dbReference type="ARBA" id="ARBA00009144"/>
    </source>
</evidence>
<dbReference type="InterPro" id="IPR000504">
    <property type="entry name" value="RRM_dom"/>
</dbReference>
<evidence type="ECO:0000256" key="10">
    <source>
        <dbReference type="ARBA" id="ARBA00023187"/>
    </source>
</evidence>
<dbReference type="GO" id="GO:0000398">
    <property type="term" value="P:mRNA splicing, via spliceosome"/>
    <property type="evidence" value="ECO:0007669"/>
    <property type="project" value="TreeGrafter"/>
</dbReference>
<keyword evidence="6" id="KW-0677">Repeat</keyword>
<dbReference type="AlphaFoldDB" id="A0A7L2CDK6"/>
<evidence type="ECO:0000256" key="7">
    <source>
        <dbReference type="ARBA" id="ARBA00022771"/>
    </source>
</evidence>
<dbReference type="Pfam" id="PF17780">
    <property type="entry name" value="OCRE"/>
    <property type="match status" value="1"/>
</dbReference>
<keyword evidence="3" id="KW-0507">mRNA processing</keyword>
<evidence type="ECO:0000256" key="12">
    <source>
        <dbReference type="PROSITE-ProRule" id="PRU00176"/>
    </source>
</evidence>
<evidence type="ECO:0000256" key="3">
    <source>
        <dbReference type="ARBA" id="ARBA00022664"/>
    </source>
</evidence>
<dbReference type="CDD" id="cd12752">
    <property type="entry name" value="RRM1_RBM5"/>
    <property type="match status" value="1"/>
</dbReference>
<dbReference type="InterPro" id="IPR041591">
    <property type="entry name" value="OCRE"/>
</dbReference>
<evidence type="ECO:0000256" key="11">
    <source>
        <dbReference type="ARBA" id="ARBA00023242"/>
    </source>
</evidence>
<feature type="region of interest" description="Disordered" evidence="14">
    <location>
        <begin position="375"/>
        <end position="408"/>
    </location>
</feature>
<dbReference type="PANTHER" id="PTHR13948:SF21">
    <property type="entry name" value="RNA-BINDING PROTEIN 5"/>
    <property type="match status" value="1"/>
</dbReference>
<dbReference type="InterPro" id="IPR013087">
    <property type="entry name" value="Znf_C2H2_type"/>
</dbReference>
<feature type="region of interest" description="Disordered" evidence="14">
    <location>
        <begin position="1"/>
        <end position="51"/>
    </location>
</feature>
<reference evidence="19 20" key="1">
    <citation type="submission" date="2019-09" db="EMBL/GenBank/DDBJ databases">
        <title>Bird 10,000 Genomes (B10K) Project - Family phase.</title>
        <authorList>
            <person name="Zhang G."/>
        </authorList>
    </citation>
    <scope>NUCLEOTIDE SEQUENCE [LARGE SCALE GENOMIC DNA]</scope>
    <source>
        <strain evidence="19">B10K-DU-001-15</strain>
        <tissue evidence="19">Muscle</tissue>
    </source>
</reference>
<keyword evidence="7 13" id="KW-0863">Zinc-finger</keyword>
<keyword evidence="10" id="KW-0508">mRNA splicing</keyword>
<comment type="similarity">
    <text evidence="2">Belongs to the RBM5/RBM10 family.</text>
</comment>
<dbReference type="InterPro" id="IPR000467">
    <property type="entry name" value="G_patch_dom"/>
</dbReference>
<evidence type="ECO:0000259" key="15">
    <source>
        <dbReference type="PROSITE" id="PS50102"/>
    </source>
</evidence>
<dbReference type="Gene3D" id="4.10.1060.10">
    <property type="entry name" value="Zinc finger, RanBP2-type"/>
    <property type="match status" value="1"/>
</dbReference>
<evidence type="ECO:0000256" key="5">
    <source>
        <dbReference type="ARBA" id="ARBA00022728"/>
    </source>
</evidence>
<dbReference type="Gene3D" id="3.30.70.330">
    <property type="match status" value="2"/>
</dbReference>
<protein>
    <submittedName>
        <fullName evidence="19">RBM5 protein</fullName>
    </submittedName>
</protein>
<dbReference type="InterPro" id="IPR034991">
    <property type="entry name" value="RBM5_RRM1"/>
</dbReference>
<keyword evidence="8" id="KW-0862">Zinc</keyword>
<dbReference type="FunFam" id="3.30.70.330:FF:000114">
    <property type="entry name" value="RNA-binding protein 10 isoform X1"/>
    <property type="match status" value="1"/>
</dbReference>
<accession>A0A7L2CDK6</accession>
<gene>
    <name evidence="19" type="primary">Rbm5</name>
    <name evidence="19" type="ORF">ALACHE_R00479</name>
</gene>
<dbReference type="GO" id="GO:0005681">
    <property type="term" value="C:spliceosomal complex"/>
    <property type="evidence" value="ECO:0007669"/>
    <property type="project" value="UniProtKB-KW"/>
</dbReference>
<dbReference type="PANTHER" id="PTHR13948">
    <property type="entry name" value="RNA-BINDING PROTEIN"/>
    <property type="match status" value="1"/>
</dbReference>
<feature type="domain" description="G-patch" evidence="17">
    <location>
        <begin position="695"/>
        <end position="741"/>
    </location>
</feature>
<keyword evidence="20" id="KW-1185">Reference proteome</keyword>
<dbReference type="Pfam" id="PF00076">
    <property type="entry name" value="RRM_1"/>
    <property type="match status" value="2"/>
</dbReference>
<dbReference type="PROSITE" id="PS50199">
    <property type="entry name" value="ZF_RANBP2_2"/>
    <property type="match status" value="1"/>
</dbReference>
<keyword evidence="11" id="KW-0539">Nucleus</keyword>
<keyword evidence="5" id="KW-0747">Spliceosome</keyword>
<dbReference type="GO" id="GO:0003723">
    <property type="term" value="F:RNA binding"/>
    <property type="evidence" value="ECO:0007669"/>
    <property type="project" value="UniProtKB-UniRule"/>
</dbReference>
<dbReference type="SUPFAM" id="SSF54928">
    <property type="entry name" value="RNA-binding domain, RBD"/>
    <property type="match status" value="2"/>
</dbReference>
<evidence type="ECO:0000256" key="13">
    <source>
        <dbReference type="PROSITE-ProRule" id="PRU00322"/>
    </source>
</evidence>
<dbReference type="Pfam" id="PF00641">
    <property type="entry name" value="Zn_ribbon_RanBP"/>
    <property type="match status" value="1"/>
</dbReference>
<dbReference type="InterPro" id="IPR035979">
    <property type="entry name" value="RBD_domain_sf"/>
</dbReference>
<keyword evidence="4" id="KW-0479">Metal-binding</keyword>
<evidence type="ECO:0000256" key="6">
    <source>
        <dbReference type="ARBA" id="ARBA00022737"/>
    </source>
</evidence>
<evidence type="ECO:0000259" key="18">
    <source>
        <dbReference type="PROSITE" id="PS50199"/>
    </source>
</evidence>
<evidence type="ECO:0000256" key="9">
    <source>
        <dbReference type="ARBA" id="ARBA00022884"/>
    </source>
</evidence>
<evidence type="ECO:0000256" key="1">
    <source>
        <dbReference type="ARBA" id="ARBA00004123"/>
    </source>
</evidence>
<evidence type="ECO:0000313" key="20">
    <source>
        <dbReference type="Proteomes" id="UP000571582"/>
    </source>
</evidence>
<evidence type="ECO:0000256" key="8">
    <source>
        <dbReference type="ARBA" id="ARBA00022833"/>
    </source>
</evidence>
<dbReference type="EMBL" id="VWYE01027348">
    <property type="protein sequence ID" value="NXQ36111.1"/>
    <property type="molecule type" value="Genomic_DNA"/>
</dbReference>
<evidence type="ECO:0000256" key="4">
    <source>
        <dbReference type="ARBA" id="ARBA00022723"/>
    </source>
</evidence>
<dbReference type="PROSITE" id="PS50174">
    <property type="entry name" value="G_PATCH"/>
    <property type="match status" value="1"/>
</dbReference>
<feature type="domain" description="RRM" evidence="15">
    <location>
        <begin position="57"/>
        <end position="137"/>
    </location>
</feature>
<sequence length="767" mass="86822">SRDSRDYDRNYDSRDYDSPERERERRNSDKSEDGYHSDGDYGEHDYRNDINDEKESKTIMLRGLPITVTENDIRELIESFEGPQPADVRLMKRKTGVSRGFAFVEFYHFQDATSWMEANQKKLVIQGKQIAMHYSNPRPKFEDWLCNKCCLYNFRRRLKCFRCGADKFDSEQEVPPGAAEAVQSVDYYCDTIILRNIAPHTVVESIMTALSPYASLAVNNIRLIKDKQTQQNRGFAFVQLSSAMDASQLLQILQSLQPPLKIDGKTIGVDFAKSARKDLLLPDGNRVSAFSVASTAIAAAQWSSTQPQTGEGSTLDYSYLQSGQDGYSQYAQYSQDYQQYYQNQGGVLDTDSATISGTPVTTTTAAVVSQSPQLYNQQTNSPDSPTQSAPPTTSTQAQAAAPTGVVPGTKYAVPDTSTYQYDESSGYYYDPITGLYYDPNSQYYYNALTQQYLYWDGEKETYMPAAEGVTYQQTATTTTTKEVKEKKEKPKSKTAQQALWGAEERWALHRRSAYGILPGSLCYLLKLETAALHPVSRGLKIKGKELCEQTILHFRLLKTWSAGQRRGLVAAYSGDSDNDEDLLERMENEEEKLTDWKKMACLLCRRQFPNKDALIRHQQLSDLHKQNMDIYRRSKLSEQELEALELREREMKYRDRAAERREKYGIPEPPEPKRKKVYDAGTVNYEQPTKDGLDNSNIGNKMLQAMGWREGSGLGRKCQGITAPIEAQVRMRGAGLGAKGSSYGVSTADSYKDAVRKAMFARFTEME</sequence>
<feature type="non-terminal residue" evidence="19">
    <location>
        <position position="1"/>
    </location>
</feature>
<dbReference type="SMART" id="SM00443">
    <property type="entry name" value="G_patch"/>
    <property type="match status" value="1"/>
</dbReference>
<dbReference type="InterPro" id="IPR001876">
    <property type="entry name" value="Znf_RanBP2"/>
</dbReference>
<dbReference type="SMART" id="SM00360">
    <property type="entry name" value="RRM"/>
    <property type="match status" value="2"/>
</dbReference>
<keyword evidence="9 12" id="KW-0694">RNA-binding</keyword>
<dbReference type="PROSITE" id="PS50157">
    <property type="entry name" value="ZINC_FINGER_C2H2_2"/>
    <property type="match status" value="1"/>
</dbReference>
<dbReference type="SUPFAM" id="SSF90209">
    <property type="entry name" value="Ran binding protein zinc finger-like"/>
    <property type="match status" value="1"/>
</dbReference>
<evidence type="ECO:0000256" key="14">
    <source>
        <dbReference type="SAM" id="MobiDB-lite"/>
    </source>
</evidence>
<feature type="domain" description="C2H2-type" evidence="16">
    <location>
        <begin position="599"/>
        <end position="629"/>
    </location>
</feature>
<feature type="compositionally biased region" description="Low complexity" evidence="14">
    <location>
        <begin position="381"/>
        <end position="403"/>
    </location>
</feature>
<dbReference type="PROSITE" id="PS50102">
    <property type="entry name" value="RRM"/>
    <property type="match status" value="2"/>
</dbReference>
<feature type="domain" description="RanBP2-type" evidence="18">
    <location>
        <begin position="140"/>
        <end position="169"/>
    </location>
</feature>
<feature type="non-terminal residue" evidence="19">
    <location>
        <position position="767"/>
    </location>
</feature>
<dbReference type="FunFam" id="3.30.70.330:FF:000110">
    <property type="entry name" value="RNA-binding protein 10 isoform X1"/>
    <property type="match status" value="1"/>
</dbReference>
<comment type="subcellular location">
    <subcellularLocation>
        <location evidence="1">Nucleus</location>
    </subcellularLocation>
</comment>
<comment type="caution">
    <text evidence="19">The sequence shown here is derived from an EMBL/GenBank/DDBJ whole genome shotgun (WGS) entry which is preliminary data.</text>
</comment>